<dbReference type="AlphaFoldDB" id="A0A917ARS6"/>
<sequence length="362" mass="40464">MNTSIQLVQPSFSQSMSQAGKGSSTQGVDSLFTSIMGQLESNLQQQDSEASLLDLPSLKGLIEGLFQHVSPEEKQLLEQTMEALKEKIGQHENIEEAAYMLLASIALQPQEIKNIVAKLQQDGVLSKQVADKLAPLLEQPLIQKELTEIKKVVEKWQQKKDEAKMTYLQGVLERVFPNEGKEAGISILPTRTLPIYQPMESINLHVAPPTEGKAVALYVAMNGNKVNEQQFIRNFQQMLMNGNLTSANGIQKLSIKLYPEHLGAVHVDIIKRGGEMIAKIVASSGTAREALENQVQQLRAAFVNQNISVDKVEIASYLQQWKQHQQNNQSAHEQQQQHKRQVADEDEENTHSFLEELTNLKA</sequence>
<reference evidence="3" key="1">
    <citation type="journal article" date="2014" name="Int. J. Syst. Evol. Microbiol.">
        <title>Complete genome sequence of Corynebacterium casei LMG S-19264T (=DSM 44701T), isolated from a smear-ripened cheese.</title>
        <authorList>
            <consortium name="US DOE Joint Genome Institute (JGI-PGF)"/>
            <person name="Walter F."/>
            <person name="Albersmeier A."/>
            <person name="Kalinowski J."/>
            <person name="Ruckert C."/>
        </authorList>
    </citation>
    <scope>NUCLEOTIDE SEQUENCE</scope>
    <source>
        <strain evidence="3">CGMCC 1.12698</strain>
    </source>
</reference>
<name>A0A917ARS6_9BACI</name>
<dbReference type="InterPro" id="IPR052563">
    <property type="entry name" value="FliK"/>
</dbReference>
<dbReference type="CDD" id="cd17470">
    <property type="entry name" value="T3SS_Flik_C"/>
    <property type="match status" value="1"/>
</dbReference>
<dbReference type="EMBL" id="BMFK01000001">
    <property type="protein sequence ID" value="GGE65523.1"/>
    <property type="molecule type" value="Genomic_DNA"/>
</dbReference>
<organism evidence="3 4">
    <name type="scientific">Priestia taiwanensis</name>
    <dbReference type="NCBI Taxonomy" id="1347902"/>
    <lineage>
        <taxon>Bacteria</taxon>
        <taxon>Bacillati</taxon>
        <taxon>Bacillota</taxon>
        <taxon>Bacilli</taxon>
        <taxon>Bacillales</taxon>
        <taxon>Bacillaceae</taxon>
        <taxon>Priestia</taxon>
    </lineage>
</organism>
<dbReference type="PANTHER" id="PTHR37533:SF2">
    <property type="entry name" value="FLAGELLAR HOOK-LENGTH CONTROL PROTEIN"/>
    <property type="match status" value="1"/>
</dbReference>
<gene>
    <name evidence="3" type="ORF">GCM10007140_14620</name>
</gene>
<reference evidence="3" key="2">
    <citation type="submission" date="2020-09" db="EMBL/GenBank/DDBJ databases">
        <authorList>
            <person name="Sun Q."/>
            <person name="Zhou Y."/>
        </authorList>
    </citation>
    <scope>NUCLEOTIDE SEQUENCE</scope>
    <source>
        <strain evidence="3">CGMCC 1.12698</strain>
    </source>
</reference>
<comment type="caution">
    <text evidence="3">The sequence shown here is derived from an EMBL/GenBank/DDBJ whole genome shotgun (WGS) entry which is preliminary data.</text>
</comment>
<feature type="region of interest" description="Disordered" evidence="1">
    <location>
        <begin position="325"/>
        <end position="362"/>
    </location>
</feature>
<feature type="domain" description="Flagellar hook-length control protein-like C-terminal" evidence="2">
    <location>
        <begin position="244"/>
        <end position="319"/>
    </location>
</feature>
<feature type="compositionally biased region" description="Low complexity" evidence="1">
    <location>
        <begin position="325"/>
        <end position="334"/>
    </location>
</feature>
<dbReference type="InterPro" id="IPR038610">
    <property type="entry name" value="FliK-like_C_sf"/>
</dbReference>
<protein>
    <recommendedName>
        <fullName evidence="2">Flagellar hook-length control protein-like C-terminal domain-containing protein</fullName>
    </recommendedName>
</protein>
<accession>A0A917ARS6</accession>
<proteinExistence type="predicted"/>
<dbReference type="Gene3D" id="3.30.750.140">
    <property type="match status" value="1"/>
</dbReference>
<dbReference type="Proteomes" id="UP000605259">
    <property type="component" value="Unassembled WGS sequence"/>
</dbReference>
<evidence type="ECO:0000256" key="1">
    <source>
        <dbReference type="SAM" id="MobiDB-lite"/>
    </source>
</evidence>
<feature type="region of interest" description="Disordered" evidence="1">
    <location>
        <begin position="1"/>
        <end position="25"/>
    </location>
</feature>
<dbReference type="RefSeq" id="WP_188387711.1">
    <property type="nucleotide sequence ID" value="NZ_BMFK01000001.1"/>
</dbReference>
<evidence type="ECO:0000259" key="2">
    <source>
        <dbReference type="Pfam" id="PF02120"/>
    </source>
</evidence>
<dbReference type="PANTHER" id="PTHR37533">
    <property type="entry name" value="FLAGELLAR HOOK-LENGTH CONTROL PROTEIN"/>
    <property type="match status" value="1"/>
</dbReference>
<evidence type="ECO:0000313" key="4">
    <source>
        <dbReference type="Proteomes" id="UP000605259"/>
    </source>
</evidence>
<dbReference type="InterPro" id="IPR021136">
    <property type="entry name" value="Flagellar_hook_control-like_C"/>
</dbReference>
<dbReference type="Pfam" id="PF02120">
    <property type="entry name" value="Flg_hook"/>
    <property type="match status" value="1"/>
</dbReference>
<evidence type="ECO:0000313" key="3">
    <source>
        <dbReference type="EMBL" id="GGE65523.1"/>
    </source>
</evidence>
<keyword evidence="4" id="KW-1185">Reference proteome</keyword>